<protein>
    <recommendedName>
        <fullName evidence="5">YolD-like family protein</fullName>
    </recommendedName>
</protein>
<reference evidence="2" key="1">
    <citation type="submission" date="2022-04" db="EMBL/GenBank/DDBJ databases">
        <authorList>
            <person name="Forde T."/>
        </authorList>
    </citation>
    <scope>NUCLEOTIDE SEQUENCE</scope>
    <source>
        <strain evidence="2">A18Y016a</strain>
        <strain evidence="1">A18Y020d</strain>
    </source>
</reference>
<sequence length="123" mass="14410">MTRKRTRKTFINYNDYHDRPFGLKWGTAFALSELTKTINEGQVQAMKKNIELPQMTQEEMDLVLQHAFTKSCRISIQVNLRDENNNLIDTITGSFTGYSDHMYLYVENNVISWDVIRNISLET</sequence>
<proteinExistence type="predicted"/>
<evidence type="ECO:0000313" key="2">
    <source>
        <dbReference type="EMBL" id="CAH2762222.1"/>
    </source>
</evidence>
<evidence type="ECO:0000313" key="4">
    <source>
        <dbReference type="Proteomes" id="UP001154111"/>
    </source>
</evidence>
<name>A0AAU9VJ27_9FIRM</name>
<dbReference type="Proteomes" id="UP001154095">
    <property type="component" value="Chromosome"/>
</dbReference>
<organism evidence="2 4">
    <name type="scientific">Erysipelothrix amsterdamensis</name>
    <dbReference type="NCBI Taxonomy" id="2929157"/>
    <lineage>
        <taxon>Bacteria</taxon>
        <taxon>Bacillati</taxon>
        <taxon>Bacillota</taxon>
        <taxon>Erysipelotrichia</taxon>
        <taxon>Erysipelotrichales</taxon>
        <taxon>Erysipelotrichaceae</taxon>
        <taxon>Erysipelothrix</taxon>
    </lineage>
</organism>
<gene>
    <name evidence="2" type="ORF">ERYAMS2_01095</name>
    <name evidence="1" type="ORF">ERYAMS_00801</name>
</gene>
<dbReference type="EMBL" id="OW659496">
    <property type="protein sequence ID" value="CAH2762195.1"/>
    <property type="molecule type" value="Genomic_DNA"/>
</dbReference>
<dbReference type="Proteomes" id="UP001154111">
    <property type="component" value="Chromosome"/>
</dbReference>
<dbReference type="RefSeq" id="WP_013852887.1">
    <property type="nucleotide sequence ID" value="NZ_OW659477.1"/>
</dbReference>
<dbReference type="AlphaFoldDB" id="A0AAU9VJ27"/>
<evidence type="ECO:0008006" key="5">
    <source>
        <dbReference type="Google" id="ProtNLM"/>
    </source>
</evidence>
<dbReference type="EMBL" id="OW659477">
    <property type="protein sequence ID" value="CAH2762222.1"/>
    <property type="molecule type" value="Genomic_DNA"/>
</dbReference>
<evidence type="ECO:0000313" key="1">
    <source>
        <dbReference type="EMBL" id="CAH2762195.1"/>
    </source>
</evidence>
<evidence type="ECO:0000313" key="3">
    <source>
        <dbReference type="Proteomes" id="UP001154095"/>
    </source>
</evidence>
<keyword evidence="3" id="KW-1185">Reference proteome</keyword>
<dbReference type="GeneID" id="41396279"/>
<accession>A0AAU9VJ27</accession>